<dbReference type="Gene3D" id="3.40.50.880">
    <property type="match status" value="1"/>
</dbReference>
<organism evidence="2 3">
    <name type="scientific">Rohdeia mirabilis</name>
    <dbReference type="NCBI Taxonomy" id="2528008"/>
    <lineage>
        <taxon>Bacteria</taxon>
        <taxon>Pseudomonadati</taxon>
        <taxon>Planctomycetota</taxon>
        <taxon>Planctomycetia</taxon>
        <taxon>Planctomycetia incertae sedis</taxon>
        <taxon>Rohdeia</taxon>
    </lineage>
</organism>
<dbReference type="Pfam" id="PF01965">
    <property type="entry name" value="DJ-1_PfpI"/>
    <property type="match status" value="1"/>
</dbReference>
<dbReference type="AlphaFoldDB" id="A0A518D4B5"/>
<dbReference type="InterPro" id="IPR050325">
    <property type="entry name" value="Prot/Nucl_acid_deglycase"/>
</dbReference>
<dbReference type="OrthoDB" id="9800516at2"/>
<proteinExistence type="predicted"/>
<evidence type="ECO:0000313" key="3">
    <source>
        <dbReference type="Proteomes" id="UP000319342"/>
    </source>
</evidence>
<sequence>MSARSQGRPSHGSVGILVPLAPGFEEIEAVTIIDVLRRADLYVTTATLSDSGDLSVTGAHGIAMRAEIRLVDADVDEIDALVLPGGMPGTQNLAEDRRVLDLVRALVERGQPVGAICAAPAVLAIAGVLEGRQATCHPAWRGRLAGAAVQGEPAVVTSDNVITSQGVGTALAFALELVRQWKGRDVSEKLAEAMVV</sequence>
<dbReference type="InterPro" id="IPR029062">
    <property type="entry name" value="Class_I_gatase-like"/>
</dbReference>
<name>A0A518D4B5_9BACT</name>
<accession>A0A518D4B5</accession>
<dbReference type="CDD" id="cd03135">
    <property type="entry name" value="GATase1_DJ-1"/>
    <property type="match status" value="1"/>
</dbReference>
<dbReference type="InterPro" id="IPR002818">
    <property type="entry name" value="DJ-1/PfpI"/>
</dbReference>
<dbReference type="PANTHER" id="PTHR48094:SF12">
    <property type="entry name" value="PARKINSON DISEASE PROTEIN 7 HOMOLOG"/>
    <property type="match status" value="1"/>
</dbReference>
<evidence type="ECO:0000313" key="2">
    <source>
        <dbReference type="EMBL" id="QDU86304.1"/>
    </source>
</evidence>
<evidence type="ECO:0000259" key="1">
    <source>
        <dbReference type="Pfam" id="PF01965"/>
    </source>
</evidence>
<dbReference type="RefSeq" id="WP_145191294.1">
    <property type="nucleotide sequence ID" value="NZ_CP036290.1"/>
</dbReference>
<gene>
    <name evidence="2" type="primary">yajL</name>
    <name evidence="2" type="ORF">Pla163_34550</name>
</gene>
<dbReference type="NCBIfam" id="TIGR01383">
    <property type="entry name" value="not_thiJ"/>
    <property type="match status" value="1"/>
</dbReference>
<dbReference type="PANTHER" id="PTHR48094">
    <property type="entry name" value="PROTEIN/NUCLEIC ACID DEGLYCASE DJ-1-RELATED"/>
    <property type="match status" value="1"/>
</dbReference>
<dbReference type="GO" id="GO:0005737">
    <property type="term" value="C:cytoplasm"/>
    <property type="evidence" value="ECO:0007669"/>
    <property type="project" value="TreeGrafter"/>
</dbReference>
<protein>
    <submittedName>
        <fullName evidence="2">Chaperone protein YajL</fullName>
    </submittedName>
</protein>
<dbReference type="InterPro" id="IPR006287">
    <property type="entry name" value="DJ-1"/>
</dbReference>
<dbReference type="Proteomes" id="UP000319342">
    <property type="component" value="Chromosome"/>
</dbReference>
<feature type="domain" description="DJ-1/PfpI" evidence="1">
    <location>
        <begin position="16"/>
        <end position="180"/>
    </location>
</feature>
<keyword evidence="3" id="KW-1185">Reference proteome</keyword>
<dbReference type="SUPFAM" id="SSF52317">
    <property type="entry name" value="Class I glutamine amidotransferase-like"/>
    <property type="match status" value="1"/>
</dbReference>
<reference evidence="2 3" key="1">
    <citation type="submission" date="2019-02" db="EMBL/GenBank/DDBJ databases">
        <title>Deep-cultivation of Planctomycetes and their phenomic and genomic characterization uncovers novel biology.</title>
        <authorList>
            <person name="Wiegand S."/>
            <person name="Jogler M."/>
            <person name="Boedeker C."/>
            <person name="Pinto D."/>
            <person name="Vollmers J."/>
            <person name="Rivas-Marin E."/>
            <person name="Kohn T."/>
            <person name="Peeters S.H."/>
            <person name="Heuer A."/>
            <person name="Rast P."/>
            <person name="Oberbeckmann S."/>
            <person name="Bunk B."/>
            <person name="Jeske O."/>
            <person name="Meyerdierks A."/>
            <person name="Storesund J.E."/>
            <person name="Kallscheuer N."/>
            <person name="Luecker S."/>
            <person name="Lage O.M."/>
            <person name="Pohl T."/>
            <person name="Merkel B.J."/>
            <person name="Hornburger P."/>
            <person name="Mueller R.-W."/>
            <person name="Bruemmer F."/>
            <person name="Labrenz M."/>
            <person name="Spormann A.M."/>
            <person name="Op den Camp H."/>
            <person name="Overmann J."/>
            <person name="Amann R."/>
            <person name="Jetten M.S.M."/>
            <person name="Mascher T."/>
            <person name="Medema M.H."/>
            <person name="Devos D.P."/>
            <person name="Kaster A.-K."/>
            <person name="Ovreas L."/>
            <person name="Rohde M."/>
            <person name="Galperin M.Y."/>
            <person name="Jogler C."/>
        </authorList>
    </citation>
    <scope>NUCLEOTIDE SEQUENCE [LARGE SCALE GENOMIC DNA]</scope>
    <source>
        <strain evidence="2 3">Pla163</strain>
    </source>
</reference>
<dbReference type="EMBL" id="CP036290">
    <property type="protein sequence ID" value="QDU86304.1"/>
    <property type="molecule type" value="Genomic_DNA"/>
</dbReference>